<organism evidence="1 2">
    <name type="scientific">Enterococcus aquimarinus</name>
    <dbReference type="NCBI Taxonomy" id="328396"/>
    <lineage>
        <taxon>Bacteria</taxon>
        <taxon>Bacillati</taxon>
        <taxon>Bacillota</taxon>
        <taxon>Bacilli</taxon>
        <taxon>Lactobacillales</taxon>
        <taxon>Enterococcaceae</taxon>
        <taxon>Enterococcus</taxon>
    </lineage>
</organism>
<evidence type="ECO:0000313" key="2">
    <source>
        <dbReference type="Proteomes" id="UP000182149"/>
    </source>
</evidence>
<gene>
    <name evidence="1" type="ORF">RU93_GL000489</name>
</gene>
<accession>A0A1L8QQT5</accession>
<dbReference type="EMBL" id="JXKD01000012">
    <property type="protein sequence ID" value="OJG09850.1"/>
    <property type="molecule type" value="Genomic_DNA"/>
</dbReference>
<proteinExistence type="predicted"/>
<reference evidence="1 2" key="1">
    <citation type="submission" date="2014-12" db="EMBL/GenBank/DDBJ databases">
        <title>Draft genome sequences of 29 type strains of Enterococci.</title>
        <authorList>
            <person name="Zhong Z."/>
            <person name="Sun Z."/>
            <person name="Liu W."/>
            <person name="Zhang W."/>
            <person name="Zhang H."/>
        </authorList>
    </citation>
    <scope>NUCLEOTIDE SEQUENCE [LARGE SCALE GENOMIC DNA]</scope>
    <source>
        <strain evidence="1 2">DSM 17690</strain>
    </source>
</reference>
<name>A0A1L8QQT5_9ENTE</name>
<keyword evidence="2" id="KW-1185">Reference proteome</keyword>
<protein>
    <submittedName>
        <fullName evidence="1">Uncharacterized protein</fullName>
    </submittedName>
</protein>
<dbReference type="Proteomes" id="UP000182149">
    <property type="component" value="Unassembled WGS sequence"/>
</dbReference>
<dbReference type="AlphaFoldDB" id="A0A1L8QQT5"/>
<dbReference type="RefSeq" id="WP_169818103.1">
    <property type="nucleotide sequence ID" value="NZ_JXKD01000012.1"/>
</dbReference>
<comment type="caution">
    <text evidence="1">The sequence shown here is derived from an EMBL/GenBank/DDBJ whole genome shotgun (WGS) entry which is preliminary data.</text>
</comment>
<evidence type="ECO:0000313" key="1">
    <source>
        <dbReference type="EMBL" id="OJG09850.1"/>
    </source>
</evidence>
<sequence length="50" mass="5788">MEEIDDHFYEHVPQDELAMSKIDVAHPFDVNWTLYDSLQPVSHSKSEGEA</sequence>